<evidence type="ECO:0000313" key="1">
    <source>
        <dbReference type="EMBL" id="KAK8995323.1"/>
    </source>
</evidence>
<proteinExistence type="predicted"/>
<protein>
    <submittedName>
        <fullName evidence="1">Uncharacterized protein</fullName>
    </submittedName>
</protein>
<comment type="caution">
    <text evidence="1">The sequence shown here is derived from an EMBL/GenBank/DDBJ whole genome shotgun (WGS) entry which is preliminary data.</text>
</comment>
<dbReference type="Proteomes" id="UP001396334">
    <property type="component" value="Unassembled WGS sequence"/>
</dbReference>
<reference evidence="1 2" key="1">
    <citation type="journal article" date="2024" name="G3 (Bethesda)">
        <title>Genome assembly of Hibiscus sabdariffa L. provides insights into metabolisms of medicinal natural products.</title>
        <authorList>
            <person name="Kim T."/>
        </authorList>
    </citation>
    <scope>NUCLEOTIDE SEQUENCE [LARGE SCALE GENOMIC DNA]</scope>
    <source>
        <strain evidence="1">TK-2024</strain>
        <tissue evidence="1">Old leaves</tissue>
    </source>
</reference>
<evidence type="ECO:0000313" key="2">
    <source>
        <dbReference type="Proteomes" id="UP001396334"/>
    </source>
</evidence>
<gene>
    <name evidence="1" type="ORF">V6N11_069761</name>
</gene>
<organism evidence="1 2">
    <name type="scientific">Hibiscus sabdariffa</name>
    <name type="common">roselle</name>
    <dbReference type="NCBI Taxonomy" id="183260"/>
    <lineage>
        <taxon>Eukaryota</taxon>
        <taxon>Viridiplantae</taxon>
        <taxon>Streptophyta</taxon>
        <taxon>Embryophyta</taxon>
        <taxon>Tracheophyta</taxon>
        <taxon>Spermatophyta</taxon>
        <taxon>Magnoliopsida</taxon>
        <taxon>eudicotyledons</taxon>
        <taxon>Gunneridae</taxon>
        <taxon>Pentapetalae</taxon>
        <taxon>rosids</taxon>
        <taxon>malvids</taxon>
        <taxon>Malvales</taxon>
        <taxon>Malvaceae</taxon>
        <taxon>Malvoideae</taxon>
        <taxon>Hibiscus</taxon>
    </lineage>
</organism>
<dbReference type="EMBL" id="JBBPBN010000046">
    <property type="protein sequence ID" value="KAK8995323.1"/>
    <property type="molecule type" value="Genomic_DNA"/>
</dbReference>
<sequence length="193" mass="21570">MIVPNYEAKEVGCGATEVFDESSLKIDSKFVRPMIFISEEAVDVGSKSKSEEIVVQEVDKKLLEEPEVMSFLTSRATCAPQFSGTVLLASNFHPKQNNNIDVEIAKTGDGSYAIDKSLLIATSYSSDSHSVLTQALVNYSKIPLVSPPVTDRIFMVQATKDYDFRDLECMWNTFNYSKSPFITTQDGRWIIMN</sequence>
<name>A0ABR2Q3S4_9ROSI</name>
<keyword evidence="2" id="KW-1185">Reference proteome</keyword>
<accession>A0ABR2Q3S4</accession>